<keyword evidence="1" id="KW-0732">Signal</keyword>
<feature type="chain" id="PRO_5046625272" evidence="1">
    <location>
        <begin position="21"/>
        <end position="490"/>
    </location>
</feature>
<feature type="signal peptide" evidence="1">
    <location>
        <begin position="1"/>
        <end position="20"/>
    </location>
</feature>
<dbReference type="Proteomes" id="UP001300692">
    <property type="component" value="Unassembled WGS sequence"/>
</dbReference>
<dbReference type="EMBL" id="JAOYOD010000001">
    <property type="protein sequence ID" value="MCV9387976.1"/>
    <property type="molecule type" value="Genomic_DNA"/>
</dbReference>
<evidence type="ECO:0000259" key="2">
    <source>
        <dbReference type="Pfam" id="PF18990"/>
    </source>
</evidence>
<comment type="caution">
    <text evidence="3">The sequence shown here is derived from an EMBL/GenBank/DDBJ whole genome shotgun (WGS) entry which is preliminary data.</text>
</comment>
<proteinExistence type="predicted"/>
<accession>A0ABT3CWM8</accession>
<gene>
    <name evidence="3" type="ORF">N7U62_14935</name>
</gene>
<name>A0ABT3CWM8_9BACT</name>
<feature type="domain" description="DUF5723" evidence="2">
    <location>
        <begin position="41"/>
        <end position="413"/>
    </location>
</feature>
<dbReference type="Pfam" id="PF18990">
    <property type="entry name" value="DUF5723"/>
    <property type="match status" value="1"/>
</dbReference>
<dbReference type="PROSITE" id="PS51257">
    <property type="entry name" value="PROKAR_LIPOPROTEIN"/>
    <property type="match status" value="1"/>
</dbReference>
<organism evidence="3 4">
    <name type="scientific">Reichenbachiella ulvae</name>
    <dbReference type="NCBI Taxonomy" id="2980104"/>
    <lineage>
        <taxon>Bacteria</taxon>
        <taxon>Pseudomonadati</taxon>
        <taxon>Bacteroidota</taxon>
        <taxon>Cytophagia</taxon>
        <taxon>Cytophagales</taxon>
        <taxon>Reichenbachiellaceae</taxon>
        <taxon>Reichenbachiella</taxon>
    </lineage>
</organism>
<evidence type="ECO:0000313" key="4">
    <source>
        <dbReference type="Proteomes" id="UP001300692"/>
    </source>
</evidence>
<reference evidence="3 4" key="1">
    <citation type="submission" date="2022-10" db="EMBL/GenBank/DDBJ databases">
        <title>Comparative genomics and taxonomic characterization of three novel marine species of genus Reichenbachiella exhibiting antioxidant and polysaccharide degradation activities.</title>
        <authorList>
            <person name="Muhammad N."/>
            <person name="Lee Y.-J."/>
            <person name="Ko J."/>
            <person name="Kim S.-G."/>
        </authorList>
    </citation>
    <scope>NUCLEOTIDE SEQUENCE [LARGE SCALE GENOMIC DNA]</scope>
    <source>
        <strain evidence="3 4">ABR2-5</strain>
    </source>
</reference>
<evidence type="ECO:0000256" key="1">
    <source>
        <dbReference type="SAM" id="SignalP"/>
    </source>
</evidence>
<dbReference type="RefSeq" id="WP_264138798.1">
    <property type="nucleotide sequence ID" value="NZ_JAOYOD010000001.1"/>
</dbReference>
<sequence>MKKFIYIILLVVIACCQANAQSGMSLYHLGNTTFQGNHMNPSFVPNGKFYMGLPVLSGVMLDINSPYSYNDATTINELGEREWDISGMVSKATDKNYFSLESEISTFYVGFKTNSTTGLSLFVRERIAARGFFSQEVLDFAWNGNRNYVGTYLDMSTMAADTRYYREYGLGFWKEIPKQKLQVGVRVKFLNGMVSVISDQNFNGNIRIDDDDYSHTIITENANLNTVGLNLLENGSNSEIQSHFTSNGNIGFGIDLGMNWQINEYFSTAISVNDLGYINWKDDAKNYMLADTTFTFSGLELSEIDNIEQAIKDSLLNRFEDSIMYKSYSSGLNTSAYISGTYHLTKQDHFTATLSPHVVQGNWRMLYALGYTRQFGNFFSVSANAIRKPQQGIDFGMATALTVGGVQLYMASDQLIRVWDVPNAKAFDIRFGINFVFGRDKIKKDSRKDLLHPSAFGKKEKVEKSDGIYWIIPKKKPRPIYNEDPEFTEK</sequence>
<dbReference type="InterPro" id="IPR043781">
    <property type="entry name" value="DUF5723"/>
</dbReference>
<evidence type="ECO:0000313" key="3">
    <source>
        <dbReference type="EMBL" id="MCV9387976.1"/>
    </source>
</evidence>
<protein>
    <submittedName>
        <fullName evidence="3">DUF5723 family protein</fullName>
    </submittedName>
</protein>
<keyword evidence="4" id="KW-1185">Reference proteome</keyword>